<protein>
    <recommendedName>
        <fullName evidence="3">LNR domain-containing protein</fullName>
    </recommendedName>
</protein>
<reference evidence="2" key="1">
    <citation type="submission" date="2021-01" db="EMBL/GenBank/DDBJ databases">
        <authorList>
            <person name="Corre E."/>
            <person name="Pelletier E."/>
            <person name="Niang G."/>
            <person name="Scheremetjew M."/>
            <person name="Finn R."/>
            <person name="Kale V."/>
            <person name="Holt S."/>
            <person name="Cochrane G."/>
            <person name="Meng A."/>
            <person name="Brown T."/>
            <person name="Cohen L."/>
        </authorList>
    </citation>
    <scope>NUCLEOTIDE SEQUENCE</scope>
    <source>
        <strain evidence="2">SoJaBio B1-5/56/2</strain>
    </source>
</reference>
<evidence type="ECO:0000256" key="1">
    <source>
        <dbReference type="SAM" id="SignalP"/>
    </source>
</evidence>
<gene>
    <name evidence="2" type="ORF">NAES01612_LOCUS21782</name>
</gene>
<feature type="chain" id="PRO_5030857867" description="LNR domain-containing protein" evidence="1">
    <location>
        <begin position="22"/>
        <end position="159"/>
    </location>
</feature>
<evidence type="ECO:0008006" key="3">
    <source>
        <dbReference type="Google" id="ProtNLM"/>
    </source>
</evidence>
<dbReference type="AlphaFoldDB" id="A0A7S4PC76"/>
<name>A0A7S4PC76_9EUKA</name>
<organism evidence="2">
    <name type="scientific">Paramoeba aestuarina</name>
    <dbReference type="NCBI Taxonomy" id="180227"/>
    <lineage>
        <taxon>Eukaryota</taxon>
        <taxon>Amoebozoa</taxon>
        <taxon>Discosea</taxon>
        <taxon>Flabellinia</taxon>
        <taxon>Dactylopodida</taxon>
        <taxon>Paramoebidae</taxon>
        <taxon>Paramoeba</taxon>
    </lineage>
</organism>
<proteinExistence type="predicted"/>
<dbReference type="EMBL" id="HBKR01033231">
    <property type="protein sequence ID" value="CAE2330120.1"/>
    <property type="molecule type" value="Transcribed_RNA"/>
</dbReference>
<accession>A0A7S4PC76</accession>
<evidence type="ECO:0000313" key="2">
    <source>
        <dbReference type="EMBL" id="CAE2330120.1"/>
    </source>
</evidence>
<sequence length="159" mass="17671">MLRFESVCLLLCVALLVVTNAQPSSWTCSDSYYNTRDGCDCDCGAEDPDCYDPTESLFGCSSTGVCVEGVCSSSHSIPSSWSCPDSFYASRDGCDCECGAWDPDCDDPAQSLGLLYCDEIRYDKYCTSTSHQCGDRMKYTRFDRRTLEMEMCDALTPFH</sequence>
<keyword evidence="1" id="KW-0732">Signal</keyword>
<feature type="signal peptide" evidence="1">
    <location>
        <begin position="1"/>
        <end position="21"/>
    </location>
</feature>